<dbReference type="Gene3D" id="3.90.180.10">
    <property type="entry name" value="Medium-chain alcohol dehydrogenases, catalytic domain"/>
    <property type="match status" value="1"/>
</dbReference>
<dbReference type="Proteomes" id="UP000002762">
    <property type="component" value="Unassembled WGS sequence"/>
</dbReference>
<dbReference type="HOGENOM" id="CLU_2305568_0_0_1"/>
<dbReference type="STRING" id="655819.J4UI00"/>
<keyword evidence="2" id="KW-1185">Reference proteome</keyword>
<dbReference type="GeneID" id="19891015"/>
<gene>
    <name evidence="1" type="ORF">BBA_08003</name>
</gene>
<dbReference type="RefSeq" id="XP_008601322.1">
    <property type="nucleotide sequence ID" value="XM_008603100.1"/>
</dbReference>
<dbReference type="AlphaFoldDB" id="J4UI00"/>
<name>J4UI00_BEAB2</name>
<evidence type="ECO:0000313" key="1">
    <source>
        <dbReference type="EMBL" id="EJP62992.1"/>
    </source>
</evidence>
<organism evidence="1 2">
    <name type="scientific">Beauveria bassiana (strain ARSEF 2860)</name>
    <name type="common">White muscardine disease fungus</name>
    <name type="synonym">Tritirachium shiotae</name>
    <dbReference type="NCBI Taxonomy" id="655819"/>
    <lineage>
        <taxon>Eukaryota</taxon>
        <taxon>Fungi</taxon>
        <taxon>Dikarya</taxon>
        <taxon>Ascomycota</taxon>
        <taxon>Pezizomycotina</taxon>
        <taxon>Sordariomycetes</taxon>
        <taxon>Hypocreomycetidae</taxon>
        <taxon>Hypocreales</taxon>
        <taxon>Cordycipitaceae</taxon>
        <taxon>Beauveria</taxon>
    </lineage>
</organism>
<evidence type="ECO:0000313" key="2">
    <source>
        <dbReference type="Proteomes" id="UP000002762"/>
    </source>
</evidence>
<proteinExistence type="predicted"/>
<protein>
    <submittedName>
        <fullName evidence="1">Zinc-binding dehydrogenase family oxidoreductase, putative</fullName>
    </submittedName>
</protein>
<dbReference type="InParanoid" id="J4UI00"/>
<reference evidence="1 2" key="1">
    <citation type="journal article" date="2012" name="Sci. Rep.">
        <title>Genomic perspectives on the evolution of fungal entomopathogenicity in Beauveria bassiana.</title>
        <authorList>
            <person name="Xiao G."/>
            <person name="Ying S.H."/>
            <person name="Zheng P."/>
            <person name="Wang Z.L."/>
            <person name="Zhang S."/>
            <person name="Xie X.Q."/>
            <person name="Shang Y."/>
            <person name="St Leger R.J."/>
            <person name="Zhao G.P."/>
            <person name="Wang C."/>
            <person name="Feng M.G."/>
        </authorList>
    </citation>
    <scope>NUCLEOTIDE SEQUENCE [LARGE SCALE GENOMIC DNA]</scope>
    <source>
        <strain evidence="1 2">ARSEF 2860</strain>
    </source>
</reference>
<sequence>MKGTKLGTAHHTQTAIVGNADAELVLSHAAPIPLVTDDVVLVQNRAVAVNPVDTKMVGPYATAGAIAGSDFAVFKSVGVPGNPLLENPDPRPVLVYAGMKELKAGKLLDKKLICAL</sequence>
<accession>J4UI00</accession>
<dbReference type="EMBL" id="JH725179">
    <property type="protein sequence ID" value="EJP62992.1"/>
    <property type="molecule type" value="Genomic_DNA"/>
</dbReference>